<sequence length="105" mass="11533">MVAISTPSPSVRHSILLDFCNKAVDIDDLWFQRMIAPELEKLACEFRPSCDTCQGIGDASGRRFITGYVLGKKLQVRCHDLQQVVEVMGDAAGKSAGRLHLLSLS</sequence>
<proteinExistence type="predicted"/>
<name>A0ABN7JWK7_9HYPH</name>
<organism evidence="1 2">
    <name type="scientific">Pseudorhizobium halotolerans</name>
    <dbReference type="NCBI Taxonomy" id="1233081"/>
    <lineage>
        <taxon>Bacteria</taxon>
        <taxon>Pseudomonadati</taxon>
        <taxon>Pseudomonadota</taxon>
        <taxon>Alphaproteobacteria</taxon>
        <taxon>Hyphomicrobiales</taxon>
        <taxon>Rhizobiaceae</taxon>
        <taxon>Rhizobium/Agrobacterium group</taxon>
        <taxon>Pseudorhizobium</taxon>
    </lineage>
</organism>
<dbReference type="EMBL" id="CABFWE030000011">
    <property type="protein sequence ID" value="CAD7051928.1"/>
    <property type="molecule type" value="Genomic_DNA"/>
</dbReference>
<gene>
    <name evidence="1" type="ORF">RHAB21_04373</name>
</gene>
<comment type="caution">
    <text evidence="1">The sequence shown here is derived from an EMBL/GenBank/DDBJ whole genome shotgun (WGS) entry which is preliminary data.</text>
</comment>
<keyword evidence="2" id="KW-1185">Reference proteome</keyword>
<evidence type="ECO:0000313" key="1">
    <source>
        <dbReference type="EMBL" id="CAD7051928.1"/>
    </source>
</evidence>
<evidence type="ECO:0000313" key="2">
    <source>
        <dbReference type="Proteomes" id="UP000601041"/>
    </source>
</evidence>
<reference evidence="1 2" key="1">
    <citation type="submission" date="2020-11" db="EMBL/GenBank/DDBJ databases">
        <authorList>
            <person name="Lassalle F."/>
        </authorList>
    </citation>
    <scope>NUCLEOTIDE SEQUENCE [LARGE SCALE GENOMIC DNA]</scope>
    <source>
        <strain evidence="1 2">AB21</strain>
    </source>
</reference>
<accession>A0ABN7JWK7</accession>
<protein>
    <submittedName>
        <fullName evidence="1">Uncharacterized protein</fullName>
    </submittedName>
</protein>
<dbReference type="Proteomes" id="UP000601041">
    <property type="component" value="Unassembled WGS sequence"/>
</dbReference>